<feature type="transmembrane region" description="Helical" evidence="11">
    <location>
        <begin position="6"/>
        <end position="26"/>
    </location>
</feature>
<dbReference type="GO" id="GO:0005506">
    <property type="term" value="F:iron ion binding"/>
    <property type="evidence" value="ECO:0007669"/>
    <property type="project" value="InterPro"/>
</dbReference>
<accession>A0A084AIA5</accession>
<keyword evidence="11" id="KW-0812">Transmembrane</keyword>
<evidence type="ECO:0008006" key="14">
    <source>
        <dbReference type="Google" id="ProtNLM"/>
    </source>
</evidence>
<evidence type="ECO:0000256" key="7">
    <source>
        <dbReference type="ARBA" id="ARBA00023004"/>
    </source>
</evidence>
<evidence type="ECO:0000256" key="10">
    <source>
        <dbReference type="RuleBase" id="RU000461"/>
    </source>
</evidence>
<comment type="pathway">
    <text evidence="2">Mycotoxin biosynthesis.</text>
</comment>
<gene>
    <name evidence="12" type="ORF">S7711_07369</name>
</gene>
<evidence type="ECO:0000256" key="6">
    <source>
        <dbReference type="ARBA" id="ARBA00023002"/>
    </source>
</evidence>
<evidence type="ECO:0000256" key="4">
    <source>
        <dbReference type="ARBA" id="ARBA00022617"/>
    </source>
</evidence>
<comment type="cofactor">
    <cofactor evidence="1 9">
        <name>heme</name>
        <dbReference type="ChEBI" id="CHEBI:30413"/>
    </cofactor>
</comment>
<dbReference type="GO" id="GO:0004497">
    <property type="term" value="F:monooxygenase activity"/>
    <property type="evidence" value="ECO:0007669"/>
    <property type="project" value="UniProtKB-KW"/>
</dbReference>
<evidence type="ECO:0000256" key="2">
    <source>
        <dbReference type="ARBA" id="ARBA00004685"/>
    </source>
</evidence>
<dbReference type="InterPro" id="IPR001128">
    <property type="entry name" value="Cyt_P450"/>
</dbReference>
<keyword evidence="6 10" id="KW-0560">Oxidoreductase</keyword>
<feature type="transmembrane region" description="Helical" evidence="11">
    <location>
        <begin position="66"/>
        <end position="84"/>
    </location>
</feature>
<protein>
    <recommendedName>
        <fullName evidence="14">O-methylsterigmatocystin oxidoreductase</fullName>
    </recommendedName>
</protein>
<keyword evidence="11" id="KW-0472">Membrane</keyword>
<reference evidence="12 13" key="1">
    <citation type="journal article" date="2014" name="BMC Genomics">
        <title>Comparative genome sequencing reveals chemotype-specific gene clusters in the toxigenic black mold Stachybotrys.</title>
        <authorList>
            <person name="Semeiks J."/>
            <person name="Borek D."/>
            <person name="Otwinowski Z."/>
            <person name="Grishin N.V."/>
        </authorList>
    </citation>
    <scope>NUCLEOTIDE SEQUENCE [LARGE SCALE GENOMIC DNA]</scope>
    <source>
        <strain evidence="13">CBS 109288 / IBT 7711</strain>
    </source>
</reference>
<organism evidence="12 13">
    <name type="scientific">Stachybotrys chartarum (strain CBS 109288 / IBT 7711)</name>
    <name type="common">Toxic black mold</name>
    <name type="synonym">Stilbospora chartarum</name>
    <dbReference type="NCBI Taxonomy" id="1280523"/>
    <lineage>
        <taxon>Eukaryota</taxon>
        <taxon>Fungi</taxon>
        <taxon>Dikarya</taxon>
        <taxon>Ascomycota</taxon>
        <taxon>Pezizomycotina</taxon>
        <taxon>Sordariomycetes</taxon>
        <taxon>Hypocreomycetidae</taxon>
        <taxon>Hypocreales</taxon>
        <taxon>Stachybotryaceae</taxon>
        <taxon>Stachybotrys</taxon>
    </lineage>
</organism>
<keyword evidence="13" id="KW-1185">Reference proteome</keyword>
<name>A0A084AIA5_STACB</name>
<feature type="binding site" description="axial binding residue" evidence="9">
    <location>
        <position position="442"/>
    </location>
    <ligand>
        <name>heme</name>
        <dbReference type="ChEBI" id="CHEBI:30413"/>
    </ligand>
    <ligandPart>
        <name>Fe</name>
        <dbReference type="ChEBI" id="CHEBI:18248"/>
    </ligandPart>
</feature>
<keyword evidence="4 9" id="KW-0349">Heme</keyword>
<dbReference type="AlphaFoldDB" id="A0A084AIA5"/>
<comment type="similarity">
    <text evidence="3 10">Belongs to the cytochrome P450 family.</text>
</comment>
<dbReference type="EMBL" id="KL648717">
    <property type="protein sequence ID" value="KEY65034.1"/>
    <property type="molecule type" value="Genomic_DNA"/>
</dbReference>
<dbReference type="HOGENOM" id="CLU_001570_2_3_1"/>
<evidence type="ECO:0000256" key="1">
    <source>
        <dbReference type="ARBA" id="ARBA00001971"/>
    </source>
</evidence>
<dbReference type="CDD" id="cd11065">
    <property type="entry name" value="CYP64-like"/>
    <property type="match status" value="1"/>
</dbReference>
<evidence type="ECO:0000313" key="13">
    <source>
        <dbReference type="Proteomes" id="UP000028045"/>
    </source>
</evidence>
<keyword evidence="5 9" id="KW-0479">Metal-binding</keyword>
<evidence type="ECO:0000256" key="5">
    <source>
        <dbReference type="ARBA" id="ARBA00022723"/>
    </source>
</evidence>
<dbReference type="Pfam" id="PF00067">
    <property type="entry name" value="p450"/>
    <property type="match status" value="1"/>
</dbReference>
<dbReference type="OrthoDB" id="2789670at2759"/>
<dbReference type="PANTHER" id="PTHR46300:SF7">
    <property type="entry name" value="P450, PUTATIVE (EUROFUNG)-RELATED"/>
    <property type="match status" value="1"/>
</dbReference>
<evidence type="ECO:0000256" key="8">
    <source>
        <dbReference type="ARBA" id="ARBA00023033"/>
    </source>
</evidence>
<dbReference type="GO" id="GO:0020037">
    <property type="term" value="F:heme binding"/>
    <property type="evidence" value="ECO:0007669"/>
    <property type="project" value="InterPro"/>
</dbReference>
<evidence type="ECO:0000256" key="3">
    <source>
        <dbReference type="ARBA" id="ARBA00010617"/>
    </source>
</evidence>
<dbReference type="InterPro" id="IPR017972">
    <property type="entry name" value="Cyt_P450_CS"/>
</dbReference>
<dbReference type="PANTHER" id="PTHR46300">
    <property type="entry name" value="P450, PUTATIVE (EUROFUNG)-RELATED-RELATED"/>
    <property type="match status" value="1"/>
</dbReference>
<evidence type="ECO:0000256" key="11">
    <source>
        <dbReference type="SAM" id="Phobius"/>
    </source>
</evidence>
<dbReference type="InterPro" id="IPR036396">
    <property type="entry name" value="Cyt_P450_sf"/>
</dbReference>
<dbReference type="InterPro" id="IPR050364">
    <property type="entry name" value="Cytochrome_P450_fung"/>
</dbReference>
<keyword evidence="8 10" id="KW-0503">Monooxygenase</keyword>
<keyword evidence="7 9" id="KW-0408">Iron</keyword>
<dbReference type="Gene3D" id="1.10.630.10">
    <property type="entry name" value="Cytochrome P450"/>
    <property type="match status" value="1"/>
</dbReference>
<dbReference type="PRINTS" id="PR00463">
    <property type="entry name" value="EP450I"/>
</dbReference>
<dbReference type="PROSITE" id="PS00086">
    <property type="entry name" value="CYTOCHROME_P450"/>
    <property type="match status" value="1"/>
</dbReference>
<evidence type="ECO:0000256" key="9">
    <source>
        <dbReference type="PIRSR" id="PIRSR602401-1"/>
    </source>
</evidence>
<keyword evidence="11" id="KW-1133">Transmembrane helix</keyword>
<dbReference type="PRINTS" id="PR00385">
    <property type="entry name" value="P450"/>
</dbReference>
<sequence length="529" mass="59001">MDSPVLLTVGAGIVALGVIGSVYNAFRSTHQLPRPPGPKGYPLLGNIADMPGPDELETKHWEKHKAIYGPISSVMILGMTMVIINDPKIAIELFEKRSTKYSSRPKSYFAGEMIGWENALGLAPYNHQFRVQRKSMGRVIGSKTSAANFSSLQEEEVGHFLLHVLDEPGNSISHIRRMAGAVMLKIAYGYNVDPFHDDALVNMAGEAVTVFVQNALPFKWAVDMIPSLRFLPDWFPGTGFKQAARKWKAELDHVIDLPYAFVKHQMAEGKDSTSFLAQLIEQESEDPELKALNKWAASVLFSGGVDTTVASITWCHLAMTLYPEAQKKAQEEIDRVVGSDRLPTLADRENLPYIQALIKEVLRWHPSSPLGIPHTSTQDDVYNGYFIPKGSILLPNVGHFASDPNTYDDPEVFRPERFLPTDGREPPLDPRSYVFGFGRRLCPGQYLAENALFLNISQTLAVFNISKKVVDGKVIEPVISFSPGGISHPNPFANDVRPRSAHHEKLIRSLEDKYPWRESDKKIMDGLKI</sequence>
<dbReference type="GO" id="GO:0016705">
    <property type="term" value="F:oxidoreductase activity, acting on paired donors, with incorporation or reduction of molecular oxygen"/>
    <property type="evidence" value="ECO:0007669"/>
    <property type="project" value="InterPro"/>
</dbReference>
<evidence type="ECO:0000313" key="12">
    <source>
        <dbReference type="EMBL" id="KEY65034.1"/>
    </source>
</evidence>
<proteinExistence type="inferred from homology"/>
<dbReference type="Proteomes" id="UP000028045">
    <property type="component" value="Unassembled WGS sequence"/>
</dbReference>
<dbReference type="SUPFAM" id="SSF48264">
    <property type="entry name" value="Cytochrome P450"/>
    <property type="match status" value="1"/>
</dbReference>
<dbReference type="InterPro" id="IPR002401">
    <property type="entry name" value="Cyt_P450_E_grp-I"/>
</dbReference>